<evidence type="ECO:0000256" key="7">
    <source>
        <dbReference type="ARBA" id="ARBA00022705"/>
    </source>
</evidence>
<dbReference type="InterPro" id="IPR004805">
    <property type="entry name" value="DnaE2/DnaE/PolC"/>
</dbReference>
<dbReference type="NCBIfam" id="NF004226">
    <property type="entry name" value="PRK05673.1"/>
    <property type="match status" value="1"/>
</dbReference>
<accession>A0A101FX48</accession>
<keyword evidence="5" id="KW-0808">Transferase</keyword>
<dbReference type="PANTHER" id="PTHR32294:SF0">
    <property type="entry name" value="DNA POLYMERASE III SUBUNIT ALPHA"/>
    <property type="match status" value="1"/>
</dbReference>
<feature type="compositionally biased region" description="Acidic residues" evidence="10">
    <location>
        <begin position="1124"/>
        <end position="1153"/>
    </location>
</feature>
<keyword evidence="6" id="KW-0548">Nucleotidyltransferase</keyword>
<dbReference type="SUPFAM" id="SSF89550">
    <property type="entry name" value="PHP domain-like"/>
    <property type="match status" value="1"/>
</dbReference>
<dbReference type="NCBIfam" id="NF005298">
    <property type="entry name" value="PRK06826.1"/>
    <property type="match status" value="1"/>
</dbReference>
<feature type="compositionally biased region" description="Polar residues" evidence="10">
    <location>
        <begin position="1192"/>
        <end position="1201"/>
    </location>
</feature>
<dbReference type="GO" id="GO:0003676">
    <property type="term" value="F:nucleic acid binding"/>
    <property type="evidence" value="ECO:0007669"/>
    <property type="project" value="InterPro"/>
</dbReference>
<gene>
    <name evidence="12" type="ORF">XD73_1100</name>
</gene>
<evidence type="ECO:0000256" key="4">
    <source>
        <dbReference type="ARBA" id="ARBA00019114"/>
    </source>
</evidence>
<evidence type="ECO:0000313" key="12">
    <source>
        <dbReference type="EMBL" id="KUK46025.1"/>
    </source>
</evidence>
<dbReference type="InterPro" id="IPR011708">
    <property type="entry name" value="DNA_pol3_alpha_NTPase_dom"/>
</dbReference>
<name>A0A101FX48_9CHLR</name>
<dbReference type="Pfam" id="PF07733">
    <property type="entry name" value="DNA_pol3_alpha"/>
    <property type="match status" value="1"/>
</dbReference>
<dbReference type="InterPro" id="IPR041931">
    <property type="entry name" value="DNA_pol3_alpha_thumb_dom"/>
</dbReference>
<dbReference type="EC" id="2.7.7.7" evidence="3"/>
<dbReference type="InterPro" id="IPR016195">
    <property type="entry name" value="Pol/histidinol_Pase-like"/>
</dbReference>
<dbReference type="Pfam" id="PF02811">
    <property type="entry name" value="PHP"/>
    <property type="match status" value="1"/>
</dbReference>
<reference evidence="12 13" key="1">
    <citation type="journal article" date="2015" name="MBio">
        <title>Genome-Resolved Metagenomic Analysis Reveals Roles for Candidate Phyla and Other Microbial Community Members in Biogeochemical Transformations in Oil Reservoirs.</title>
        <authorList>
            <person name="Hu P."/>
            <person name="Tom L."/>
            <person name="Singh A."/>
            <person name="Thomas B.C."/>
            <person name="Baker B.J."/>
            <person name="Piceno Y.M."/>
            <person name="Andersen G.L."/>
            <person name="Banfield J.F."/>
        </authorList>
    </citation>
    <scope>NUCLEOTIDE SEQUENCE [LARGE SCALE GENOMIC DNA]</scope>
    <source>
        <strain evidence="12">46_16</strain>
    </source>
</reference>
<dbReference type="EMBL" id="LGFU01000088">
    <property type="protein sequence ID" value="KUK46025.1"/>
    <property type="molecule type" value="Genomic_DNA"/>
</dbReference>
<dbReference type="GO" id="GO:0003887">
    <property type="term" value="F:DNA-directed DNA polymerase activity"/>
    <property type="evidence" value="ECO:0007669"/>
    <property type="project" value="UniProtKB-KW"/>
</dbReference>
<dbReference type="GO" id="GO:0006260">
    <property type="term" value="P:DNA replication"/>
    <property type="evidence" value="ECO:0007669"/>
    <property type="project" value="UniProtKB-KW"/>
</dbReference>
<dbReference type="InterPro" id="IPR004013">
    <property type="entry name" value="PHP_dom"/>
</dbReference>
<evidence type="ECO:0000256" key="9">
    <source>
        <dbReference type="ARBA" id="ARBA00049244"/>
    </source>
</evidence>
<comment type="catalytic activity">
    <reaction evidence="9">
        <text>DNA(n) + a 2'-deoxyribonucleoside 5'-triphosphate = DNA(n+1) + diphosphate</text>
        <dbReference type="Rhea" id="RHEA:22508"/>
        <dbReference type="Rhea" id="RHEA-COMP:17339"/>
        <dbReference type="Rhea" id="RHEA-COMP:17340"/>
        <dbReference type="ChEBI" id="CHEBI:33019"/>
        <dbReference type="ChEBI" id="CHEBI:61560"/>
        <dbReference type="ChEBI" id="CHEBI:173112"/>
        <dbReference type="EC" id="2.7.7.7"/>
    </reaction>
</comment>
<dbReference type="InterPro" id="IPR012340">
    <property type="entry name" value="NA-bd_OB-fold"/>
</dbReference>
<evidence type="ECO:0000256" key="8">
    <source>
        <dbReference type="ARBA" id="ARBA00022932"/>
    </source>
</evidence>
<dbReference type="NCBIfam" id="TIGR00594">
    <property type="entry name" value="polc"/>
    <property type="match status" value="1"/>
</dbReference>
<comment type="similarity">
    <text evidence="2">Belongs to the DNA polymerase type-C family. DnaE subfamily.</text>
</comment>
<dbReference type="InterPro" id="IPR003141">
    <property type="entry name" value="Pol/His_phosphatase_N"/>
</dbReference>
<dbReference type="CDD" id="cd12113">
    <property type="entry name" value="PHP_PolIIIA_DnaE3"/>
    <property type="match status" value="1"/>
</dbReference>
<feature type="domain" description="Polymerase/histidinol phosphatase N-terminal" evidence="11">
    <location>
        <begin position="27"/>
        <end position="94"/>
    </location>
</feature>
<dbReference type="Pfam" id="PF01336">
    <property type="entry name" value="tRNA_anti-codon"/>
    <property type="match status" value="1"/>
</dbReference>
<dbReference type="Proteomes" id="UP000064249">
    <property type="component" value="Unassembled WGS sequence"/>
</dbReference>
<sequence length="1309" mass="148132">MQMRPLTNNRAQFLTGTRKTIIDMSFVHLHVHSTYSILDGFSKIKPLVARVKELGMPAVALTDHGTMFGTVEFFNAAVAAGIKPIIGLETYLAPRKMTDRDPHRDKRAAHLLLLAENMAGYQNLLKIASASQLEGFYYRPRIDLDFLKRHNEGLIATSGCLSGQIPRALYNNDQDRAEKYLRWYLDVFGRDRFFIELQSHNIKGLAQLNQRLVNLGKAHDVQFVATNDVHYINKEDAKLQDILLAIQTGSLLADPDRMRMDDDSYYLRTPEEMDSLFGSIPGAIENTLKIAERCNVDLTPTGYHLPLFTVPEEFTTQSYLRHLCEAGLEHIYGESVKEPEIQDRLNYELDVIHDMGFDAYFLIVWDLCQHAKERGIWYNARGSAAGSLVAYALDINLIDPLEHDLMFERFLQKGRVNMPDIDLDFQDDRRAEMMQYCAEKYGEDKVAQIITFGTMGARAAIRDVGRVMDIPIAEVDRVAKLIPAIPGRPVTIAEVLAESDELQQMYNSAPYYRELIDTASKMEGTVRNAGTHAAGVIITDKPIVEYTPLHRPTNQSDDNPVNTVTQYEMAIVDHLGLLKVDFLGLTTLTIMSRACDLIKARHGKEYDLRSIPIDDPAVFDFISQGHTTGMFQLEGTGMTRYITEMKPRELAHVIAMIALYRPGPMQFIPDYINCLHKKKKPQYPHPLLEPIFKDTFGIPIYQEQIMQAAMQLAGYEASEADSLRKAIAKKKEKALQEHRTKFIEGAKAHSQVSEKDAALIFDDWEEFARYGFNKSHAADYGVIAVQTGYLKYHYPVEYMTALLSAWKNDTDKVATYVADCRSLGIEVLPPDVNKSEYDFSIEDREDEPPAIRFGMGAVKNVGENPVKLILEARQEGPFADLTDFAHRVDLQQVGRRALECLIKVGSLDRFGPRLALLQELERIIAVSSSFFRAKEAGQMMLFDASDAINDSIILPPTTYTDKREELNWERELIGLYVSDHPLSPYQKILKEKVTHFSHQLAETADKEKVVVAGMVDHYRQHMTKKGNHMGFVTLEDLYGRVDLVIFPSVWEQVYHLVEIDKVLQAEGRIDASRGDPKVIVDTLKRVTQEELRSGGNGPGKKNEEKPLPEDEDELLEDFLPDLPFDEDLTDAFEPEDAGDPEDEFDDEGEDPEDITPVVSQPEDDPEPPINENQASDDSKEGEPLENKDLSEQRSASAVSKRQNPRGAYHLYSPSLAKAEPLPHPDQKPRCIYITLNSCGDKNKDVRRLRLLHDILVSRPGRDTFAFRVRENGCKYEIDFPNVTTGLTEPLIQKLEGLMGANNIQITQLT</sequence>
<dbReference type="CDD" id="cd04485">
    <property type="entry name" value="DnaE_OBF"/>
    <property type="match status" value="1"/>
</dbReference>
<dbReference type="Pfam" id="PF17657">
    <property type="entry name" value="DNA_pol3_finger"/>
    <property type="match status" value="1"/>
</dbReference>
<evidence type="ECO:0000256" key="1">
    <source>
        <dbReference type="ARBA" id="ARBA00004496"/>
    </source>
</evidence>
<evidence type="ECO:0000256" key="3">
    <source>
        <dbReference type="ARBA" id="ARBA00012417"/>
    </source>
</evidence>
<keyword evidence="8" id="KW-0239">DNA-directed DNA polymerase</keyword>
<dbReference type="Pfam" id="PF14579">
    <property type="entry name" value="HHH_6"/>
    <property type="match status" value="1"/>
</dbReference>
<protein>
    <recommendedName>
        <fullName evidence="4">DNA polymerase III subunit alpha</fullName>
        <ecNumber evidence="3">2.7.7.7</ecNumber>
    </recommendedName>
</protein>
<evidence type="ECO:0000256" key="2">
    <source>
        <dbReference type="ARBA" id="ARBA00009496"/>
    </source>
</evidence>
<dbReference type="GO" id="GO:0005737">
    <property type="term" value="C:cytoplasm"/>
    <property type="evidence" value="ECO:0007669"/>
    <property type="project" value="UniProtKB-SubCell"/>
</dbReference>
<comment type="subcellular location">
    <subcellularLocation>
        <location evidence="1">Cytoplasm</location>
    </subcellularLocation>
</comment>
<dbReference type="InterPro" id="IPR040982">
    <property type="entry name" value="DNA_pol3_finger"/>
</dbReference>
<evidence type="ECO:0000256" key="6">
    <source>
        <dbReference type="ARBA" id="ARBA00022695"/>
    </source>
</evidence>
<evidence type="ECO:0000256" key="5">
    <source>
        <dbReference type="ARBA" id="ARBA00022679"/>
    </source>
</evidence>
<evidence type="ECO:0000256" key="10">
    <source>
        <dbReference type="SAM" id="MobiDB-lite"/>
    </source>
</evidence>
<dbReference type="InterPro" id="IPR004365">
    <property type="entry name" value="NA-bd_OB_tRNA"/>
</dbReference>
<comment type="caution">
    <text evidence="12">The sequence shown here is derived from an EMBL/GenBank/DDBJ whole genome shotgun (WGS) entry which is preliminary data.</text>
</comment>
<evidence type="ECO:0000259" key="11">
    <source>
        <dbReference type="SMART" id="SM00481"/>
    </source>
</evidence>
<dbReference type="Gene3D" id="1.10.10.1600">
    <property type="entry name" value="Bacterial DNA polymerase III alpha subunit, thumb domain"/>
    <property type="match status" value="1"/>
</dbReference>
<dbReference type="GO" id="GO:0008408">
    <property type="term" value="F:3'-5' exonuclease activity"/>
    <property type="evidence" value="ECO:0007669"/>
    <property type="project" value="InterPro"/>
</dbReference>
<dbReference type="SMART" id="SM00481">
    <property type="entry name" value="POLIIIAc"/>
    <property type="match status" value="1"/>
</dbReference>
<keyword evidence="7" id="KW-0235">DNA replication</keyword>
<dbReference type="InterPro" id="IPR029460">
    <property type="entry name" value="DNAPol_HHH"/>
</dbReference>
<evidence type="ECO:0000313" key="13">
    <source>
        <dbReference type="Proteomes" id="UP000064249"/>
    </source>
</evidence>
<feature type="region of interest" description="Disordered" evidence="10">
    <location>
        <begin position="1089"/>
        <end position="1109"/>
    </location>
</feature>
<dbReference type="Gene3D" id="1.10.150.870">
    <property type="match status" value="1"/>
</dbReference>
<organism evidence="12 13">
    <name type="scientific">Anaerolinea thermophila</name>
    <dbReference type="NCBI Taxonomy" id="167964"/>
    <lineage>
        <taxon>Bacteria</taxon>
        <taxon>Bacillati</taxon>
        <taxon>Chloroflexota</taxon>
        <taxon>Anaerolineae</taxon>
        <taxon>Anaerolineales</taxon>
        <taxon>Anaerolineaceae</taxon>
        <taxon>Anaerolinea</taxon>
    </lineage>
</organism>
<dbReference type="Gene3D" id="3.20.20.140">
    <property type="entry name" value="Metal-dependent hydrolases"/>
    <property type="match status" value="1"/>
</dbReference>
<proteinExistence type="inferred from homology"/>
<feature type="compositionally biased region" description="Basic and acidic residues" evidence="10">
    <location>
        <begin position="1176"/>
        <end position="1191"/>
    </location>
</feature>
<dbReference type="PATRIC" id="fig|167964.4.peg.1078"/>
<dbReference type="PANTHER" id="PTHR32294">
    <property type="entry name" value="DNA POLYMERASE III SUBUNIT ALPHA"/>
    <property type="match status" value="1"/>
</dbReference>
<feature type="region of interest" description="Disordered" evidence="10">
    <location>
        <begin position="1124"/>
        <end position="1207"/>
    </location>
</feature>
<dbReference type="Gene3D" id="2.40.50.140">
    <property type="entry name" value="Nucleic acid-binding proteins"/>
    <property type="match status" value="1"/>
</dbReference>